<dbReference type="KEGG" id="sacd:HS1genome_2289"/>
<dbReference type="Proteomes" id="UP000276741">
    <property type="component" value="Chromosome"/>
</dbReference>
<reference evidence="3" key="2">
    <citation type="submission" date="2018-04" db="EMBL/GenBank/DDBJ databases">
        <title>Complete genome sequence of Sulfodiicoccus acidiphilus strain HS-1.</title>
        <authorList>
            <person name="Sakai H.D."/>
            <person name="Kurosawa N."/>
        </authorList>
    </citation>
    <scope>NUCLEOTIDE SEQUENCE [LARGE SCALE GENOMIC DNA]</scope>
    <source>
        <strain evidence="3">HS-1</strain>
    </source>
</reference>
<dbReference type="InterPro" id="IPR018693">
    <property type="entry name" value="DUF2192"/>
</dbReference>
<keyword evidence="3" id="KW-1185">Reference proteome</keyword>
<accession>A0A348B6U8</accession>
<dbReference type="EMBL" id="BMQS01000010">
    <property type="protein sequence ID" value="GGT96000.1"/>
    <property type="molecule type" value="Genomic_DNA"/>
</dbReference>
<reference evidence="1" key="3">
    <citation type="journal article" date="2019" name="BMC Res. Notes">
        <title>Complete genome sequence of the Sulfodiicoccus acidiphilus strain HS-1T, the first crenarchaeon that lacks polB3, isolated from an acidic hot spring in Ohwaku-dani, Hakone, Japan.</title>
        <authorList>
            <person name="Sakai H.D."/>
            <person name="Kurosawa N."/>
        </authorList>
    </citation>
    <scope>NUCLEOTIDE SEQUENCE</scope>
    <source>
        <strain evidence="1">HS-1</strain>
    </source>
</reference>
<protein>
    <recommendedName>
        <fullName evidence="4">DUF2192 domain-containing protein</fullName>
    </recommendedName>
</protein>
<proteinExistence type="predicted"/>
<name>A0A348B6U8_9CREN</name>
<evidence type="ECO:0000313" key="3">
    <source>
        <dbReference type="Proteomes" id="UP000276741"/>
    </source>
</evidence>
<evidence type="ECO:0000313" key="2">
    <source>
        <dbReference type="EMBL" id="GGT96000.1"/>
    </source>
</evidence>
<evidence type="ECO:0000313" key="1">
    <source>
        <dbReference type="EMBL" id="BBD73900.1"/>
    </source>
</evidence>
<dbReference type="AlphaFoldDB" id="A0A348B6U8"/>
<reference evidence="2" key="1">
    <citation type="journal article" date="2014" name="Int. J. Syst. Evol. Microbiol.">
        <title>Complete genome sequence of Corynebacterium casei LMG S-19264T (=DSM 44701T), isolated from a smear-ripened cheese.</title>
        <authorList>
            <consortium name="US DOE Joint Genome Institute (JGI-PGF)"/>
            <person name="Walter F."/>
            <person name="Albersmeier A."/>
            <person name="Kalinowski J."/>
            <person name="Ruckert C."/>
        </authorList>
    </citation>
    <scope>NUCLEOTIDE SEQUENCE</scope>
    <source>
        <strain evidence="2">JCM 31740</strain>
    </source>
</reference>
<dbReference type="Proteomes" id="UP000616143">
    <property type="component" value="Unassembled WGS sequence"/>
</dbReference>
<evidence type="ECO:0008006" key="4">
    <source>
        <dbReference type="Google" id="ProtNLM"/>
    </source>
</evidence>
<reference evidence="2" key="4">
    <citation type="submission" date="2020-09" db="EMBL/GenBank/DDBJ databases">
        <authorList>
            <person name="Sun Q."/>
            <person name="Ohkuma M."/>
        </authorList>
    </citation>
    <scope>NUCLEOTIDE SEQUENCE</scope>
    <source>
        <strain evidence="2">JCM 31740</strain>
    </source>
</reference>
<gene>
    <name evidence="2" type="ORF">GCM10007116_11880</name>
    <name evidence="1" type="ORF">HS1genome_2289</name>
</gene>
<dbReference type="Pfam" id="PF09958">
    <property type="entry name" value="DUF2192"/>
    <property type="match status" value="1"/>
</dbReference>
<sequence length="234" mass="27353">MVKEVYRDRVRILTELWADVNREWETMDREALLEELRRRYEEEKVRPLRGFKAENIYEKELITFYVVGRDGLGLFEESKEVFEKLLYQELRYEEIASKVLRNSMDEIRPIDGDTLSRALRLIMVRVLLSFSKEEELFQALRNLDGSGDPEFTHTAKSFSRFYTAFKLAESMSEGAFRDRLSVEAAKKAIAISIGISYPSPRNSYIALIASEVFRVSHKVLSRVLELEEADNKSF</sequence>
<dbReference type="EMBL" id="AP018553">
    <property type="protein sequence ID" value="BBD73900.1"/>
    <property type="molecule type" value="Genomic_DNA"/>
</dbReference>
<organism evidence="1 3">
    <name type="scientific">Sulfodiicoccus acidiphilus</name>
    <dbReference type="NCBI Taxonomy" id="1670455"/>
    <lineage>
        <taxon>Archaea</taxon>
        <taxon>Thermoproteota</taxon>
        <taxon>Thermoprotei</taxon>
        <taxon>Sulfolobales</taxon>
        <taxon>Sulfolobaceae</taxon>
        <taxon>Sulfodiicoccus</taxon>
    </lineage>
</organism>
<dbReference type="OrthoDB" id="30879at2157"/>